<comment type="similarity">
    <text evidence="1">Belongs to the sigma-70 factor family. ECF subfamily.</text>
</comment>
<organism evidence="7 8">
    <name type="scientific">Gryllotalpicola daejeonensis</name>
    <dbReference type="NCBI Taxonomy" id="993087"/>
    <lineage>
        <taxon>Bacteria</taxon>
        <taxon>Bacillati</taxon>
        <taxon>Actinomycetota</taxon>
        <taxon>Actinomycetes</taxon>
        <taxon>Micrococcales</taxon>
        <taxon>Microbacteriaceae</taxon>
        <taxon>Gryllotalpicola</taxon>
    </lineage>
</organism>
<dbReference type="Pfam" id="PF08281">
    <property type="entry name" value="Sigma70_r4_2"/>
    <property type="match status" value="1"/>
</dbReference>
<name>A0ABP7ZDG9_9MICO</name>
<dbReference type="InterPro" id="IPR036388">
    <property type="entry name" value="WH-like_DNA-bd_sf"/>
</dbReference>
<keyword evidence="3" id="KW-0731">Sigma factor</keyword>
<keyword evidence="4" id="KW-0804">Transcription</keyword>
<dbReference type="InterPro" id="IPR013249">
    <property type="entry name" value="RNA_pol_sigma70_r4_t2"/>
</dbReference>
<evidence type="ECO:0000259" key="5">
    <source>
        <dbReference type="Pfam" id="PF08281"/>
    </source>
</evidence>
<dbReference type="Proteomes" id="UP001415169">
    <property type="component" value="Unassembled WGS sequence"/>
</dbReference>
<dbReference type="InterPro" id="IPR046531">
    <property type="entry name" value="DUF6596"/>
</dbReference>
<evidence type="ECO:0000313" key="7">
    <source>
        <dbReference type="EMBL" id="GAA4154068.1"/>
    </source>
</evidence>
<reference evidence="7" key="2">
    <citation type="submission" date="2023-12" db="EMBL/GenBank/DDBJ databases">
        <authorList>
            <person name="Sun Q."/>
            <person name="Inoue M."/>
        </authorList>
    </citation>
    <scope>NUCLEOTIDE SEQUENCE</scope>
    <source>
        <strain evidence="7">JCM 17590</strain>
    </source>
</reference>
<dbReference type="SUPFAM" id="SSF88946">
    <property type="entry name" value="Sigma2 domain of RNA polymerase sigma factors"/>
    <property type="match status" value="1"/>
</dbReference>
<accession>A0ABP7ZDG9</accession>
<dbReference type="Gene3D" id="1.10.10.10">
    <property type="entry name" value="Winged helix-like DNA-binding domain superfamily/Winged helix DNA-binding domain"/>
    <property type="match status" value="1"/>
</dbReference>
<dbReference type="SUPFAM" id="SSF88659">
    <property type="entry name" value="Sigma3 and sigma4 domains of RNA polymerase sigma factors"/>
    <property type="match status" value="1"/>
</dbReference>
<gene>
    <name evidence="7" type="ORF">GCM10022286_01180</name>
</gene>
<comment type="caution">
    <text evidence="7">The sequence shown here is derived from an EMBL/GenBank/DDBJ whole genome shotgun (WGS) entry which is preliminary data.</text>
</comment>
<feature type="domain" description="DUF6596" evidence="6">
    <location>
        <begin position="144"/>
        <end position="244"/>
    </location>
</feature>
<dbReference type="Pfam" id="PF20239">
    <property type="entry name" value="DUF6596"/>
    <property type="match status" value="1"/>
</dbReference>
<keyword evidence="8" id="KW-1185">Reference proteome</keyword>
<dbReference type="InterPro" id="IPR013325">
    <property type="entry name" value="RNA_pol_sigma_r2"/>
</dbReference>
<dbReference type="PANTHER" id="PTHR47756">
    <property type="entry name" value="BLL6612 PROTEIN-RELATED"/>
    <property type="match status" value="1"/>
</dbReference>
<proteinExistence type="inferred from homology"/>
<evidence type="ECO:0000256" key="2">
    <source>
        <dbReference type="ARBA" id="ARBA00023015"/>
    </source>
</evidence>
<feature type="domain" description="RNA polymerase sigma factor 70 region 4 type 2" evidence="5">
    <location>
        <begin position="76"/>
        <end position="126"/>
    </location>
</feature>
<sequence length="382" mass="41022">MQDAYARALEHWERDGVPGKPGAWLTTVATRRALEGRRRAATAARKLPLLVPDPVDVLPEAADAAGFPDDRLRLVFTCCHPALAAEARIALTLRFVCGLATPEVARALLVTETTMQARLTRAKKKIVATGIPYRVPSPDELPERLASVLDVVHLVYTSGYTAAAGNALTRPELAERGIALARMLRQLLPDEGEVSGLLALLLLSDARRAARVDASGALVLLEDQDRGLWNQEQIAEGQALVEAALRRPAAGAARSFGRYGLMAAIAALHDEAPSWEATDWPQILALYDLLLERWPSPVVALNRAVALSFTAGPRVALAAVDELADVPALASYPYLAATRADLLRRLGETDAAAEAYQEALLLTANDVEAAFLAARLREVSSS</sequence>
<dbReference type="EMBL" id="BAABBV010000001">
    <property type="protein sequence ID" value="GAA4154068.1"/>
    <property type="molecule type" value="Genomic_DNA"/>
</dbReference>
<keyword evidence="2" id="KW-0805">Transcription regulation</keyword>
<dbReference type="InterPro" id="IPR013324">
    <property type="entry name" value="RNA_pol_sigma_r3/r4-like"/>
</dbReference>
<evidence type="ECO:0000256" key="1">
    <source>
        <dbReference type="ARBA" id="ARBA00010641"/>
    </source>
</evidence>
<evidence type="ECO:0000256" key="4">
    <source>
        <dbReference type="ARBA" id="ARBA00023163"/>
    </source>
</evidence>
<evidence type="ECO:0000313" key="8">
    <source>
        <dbReference type="Proteomes" id="UP001415169"/>
    </source>
</evidence>
<reference evidence="7" key="1">
    <citation type="journal article" date="2014" name="Int. J. Syst. Evol. Microbiol.">
        <title>Complete genome of a new Firmicutes species belonging to the dominant human colonic microbiota ('Ruminococcus bicirculans') reveals two chromosomes and a selective capacity to utilize plant glucans.</title>
        <authorList>
            <consortium name="NISC Comparative Sequencing Program"/>
            <person name="Wegmann U."/>
            <person name="Louis P."/>
            <person name="Goesmann A."/>
            <person name="Henrissat B."/>
            <person name="Duncan S.H."/>
            <person name="Flint H.J."/>
        </authorList>
    </citation>
    <scope>NUCLEOTIDE SEQUENCE</scope>
    <source>
        <strain evidence="7">JCM 17590</strain>
    </source>
</reference>
<dbReference type="PANTHER" id="PTHR47756:SF2">
    <property type="entry name" value="BLL6612 PROTEIN"/>
    <property type="match status" value="1"/>
</dbReference>
<protein>
    <submittedName>
        <fullName evidence="7">RNA polymerase sigma factor</fullName>
    </submittedName>
</protein>
<evidence type="ECO:0000259" key="6">
    <source>
        <dbReference type="Pfam" id="PF20239"/>
    </source>
</evidence>
<evidence type="ECO:0000256" key="3">
    <source>
        <dbReference type="ARBA" id="ARBA00023082"/>
    </source>
</evidence>